<dbReference type="RefSeq" id="WP_132277486.1">
    <property type="nucleotide sequence ID" value="NZ_JAOBST010000013.1"/>
</dbReference>
<dbReference type="AlphaFoldDB" id="A0A4R4FEC2"/>
<dbReference type="Proteomes" id="UP000295710">
    <property type="component" value="Unassembled WGS sequence"/>
</dbReference>
<gene>
    <name evidence="2" type="ORF">E1963_09625</name>
</gene>
<dbReference type="InterPro" id="IPR008319">
    <property type="entry name" value="GyrI-like_CCH_Lin2189-like"/>
</dbReference>
<dbReference type="EMBL" id="SMMX01000006">
    <property type="protein sequence ID" value="TDA22002.1"/>
    <property type="molecule type" value="Genomic_DNA"/>
</dbReference>
<sequence>MDKEKATKLDYKKEYKDLYLPKTKPMVIDVPEMIFIQVEGEGDPNTADSYKNALEVLYGLSFGIKMSKMSGSQPKGYFEYVVPPLEGLWWMEGDKYLGTTGLAGQKDKFQWISMIRQPEFVTPDVFEWAKENLRKKNPDIDLSSTRLVTYTEGLCCQVMHIGPYDDEPATIEKLGRFTEESGYICDIGEERRHHEIYLGDPRRTKPERLRTVIRHPVRKA</sequence>
<keyword evidence="3" id="KW-1185">Reference proteome</keyword>
<accession>A0A4R4FEC2</accession>
<comment type="caution">
    <text evidence="2">The sequence shown here is derived from an EMBL/GenBank/DDBJ whole genome shotgun (WGS) entry which is preliminary data.</text>
</comment>
<reference evidence="2 3" key="1">
    <citation type="journal article" date="2016" name="Nat. Microbiol.">
        <title>The Mouse Intestinal Bacterial Collection (miBC) provides host-specific insight into cultured diversity and functional potential of the gut microbiota.</title>
        <authorList>
            <person name="Lagkouvardos I."/>
            <person name="Pukall R."/>
            <person name="Abt B."/>
            <person name="Foesel B.U."/>
            <person name="Meier-Kolthoff J.P."/>
            <person name="Kumar N."/>
            <person name="Bresciani A."/>
            <person name="Martinez I."/>
            <person name="Just S."/>
            <person name="Ziegler C."/>
            <person name="Brugiroux S."/>
            <person name="Garzetti D."/>
            <person name="Wenning M."/>
            <person name="Bui T.P."/>
            <person name="Wang J."/>
            <person name="Hugenholtz F."/>
            <person name="Plugge C.M."/>
            <person name="Peterson D.A."/>
            <person name="Hornef M.W."/>
            <person name="Baines J.F."/>
            <person name="Smidt H."/>
            <person name="Walter J."/>
            <person name="Kristiansen K."/>
            <person name="Nielsen H.B."/>
            <person name="Haller D."/>
            <person name="Overmann J."/>
            <person name="Stecher B."/>
            <person name="Clavel T."/>
        </authorList>
    </citation>
    <scope>NUCLEOTIDE SEQUENCE [LARGE SCALE GENOMIC DNA]</scope>
    <source>
        <strain evidence="2 3">DSM 28560</strain>
    </source>
</reference>
<dbReference type="InterPro" id="IPR029442">
    <property type="entry name" value="GyrI-like"/>
</dbReference>
<dbReference type="InterPro" id="IPR011256">
    <property type="entry name" value="Reg_factor_effector_dom_sf"/>
</dbReference>
<organism evidence="2 3">
    <name type="scientific">Extibacter muris</name>
    <dbReference type="NCBI Taxonomy" id="1796622"/>
    <lineage>
        <taxon>Bacteria</taxon>
        <taxon>Bacillati</taxon>
        <taxon>Bacillota</taxon>
        <taxon>Clostridia</taxon>
        <taxon>Lachnospirales</taxon>
        <taxon>Lachnospiraceae</taxon>
        <taxon>Extibacter</taxon>
    </lineage>
</organism>
<dbReference type="SUPFAM" id="SSF55136">
    <property type="entry name" value="Probable bacterial effector-binding domain"/>
    <property type="match status" value="1"/>
</dbReference>
<evidence type="ECO:0000313" key="3">
    <source>
        <dbReference type="Proteomes" id="UP000295710"/>
    </source>
</evidence>
<evidence type="ECO:0000259" key="1">
    <source>
        <dbReference type="Pfam" id="PF06445"/>
    </source>
</evidence>
<proteinExistence type="predicted"/>
<protein>
    <submittedName>
        <fullName evidence="2">Transcriptional regulator</fullName>
    </submittedName>
</protein>
<evidence type="ECO:0000313" key="2">
    <source>
        <dbReference type="EMBL" id="TDA22002.1"/>
    </source>
</evidence>
<dbReference type="PIRSF" id="PIRSF031644">
    <property type="entry name" value="UCP031644"/>
    <property type="match status" value="1"/>
</dbReference>
<name>A0A4R4FEC2_9FIRM</name>
<dbReference type="Gene3D" id="3.20.80.10">
    <property type="entry name" value="Regulatory factor, effector binding domain"/>
    <property type="match status" value="1"/>
</dbReference>
<feature type="domain" description="GyrI-like small molecule binding" evidence="1">
    <location>
        <begin position="149"/>
        <end position="217"/>
    </location>
</feature>
<dbReference type="Pfam" id="PF06445">
    <property type="entry name" value="GyrI-like"/>
    <property type="match status" value="1"/>
</dbReference>